<accession>D7FTN5</accession>
<proteinExistence type="predicted"/>
<keyword evidence="3" id="KW-1185">Reference proteome</keyword>
<dbReference type="PANTHER" id="PTHR35836:SF1">
    <property type="entry name" value="VCBS REPEAT-CONTAINING PROTEIN"/>
    <property type="match status" value="1"/>
</dbReference>
<feature type="compositionally biased region" description="Low complexity" evidence="1">
    <location>
        <begin position="266"/>
        <end position="275"/>
    </location>
</feature>
<dbReference type="EMBL" id="FN649760">
    <property type="protein sequence ID" value="CBJ49244.1"/>
    <property type="molecule type" value="Genomic_DNA"/>
</dbReference>
<dbReference type="AlphaFoldDB" id="D7FTN5"/>
<dbReference type="Proteomes" id="UP000002630">
    <property type="component" value="Unassembled WGS sequence"/>
</dbReference>
<reference evidence="2 3" key="1">
    <citation type="journal article" date="2010" name="Nature">
        <title>The Ectocarpus genome and the independent evolution of multicellularity in brown algae.</title>
        <authorList>
            <person name="Cock J.M."/>
            <person name="Sterck L."/>
            <person name="Rouze P."/>
            <person name="Scornet D."/>
            <person name="Allen A.E."/>
            <person name="Amoutzias G."/>
            <person name="Anthouard V."/>
            <person name="Artiguenave F."/>
            <person name="Aury J.M."/>
            <person name="Badger J.H."/>
            <person name="Beszteri B."/>
            <person name="Billiau K."/>
            <person name="Bonnet E."/>
            <person name="Bothwell J.H."/>
            <person name="Bowler C."/>
            <person name="Boyen C."/>
            <person name="Brownlee C."/>
            <person name="Carrano C.J."/>
            <person name="Charrier B."/>
            <person name="Cho G.Y."/>
            <person name="Coelho S.M."/>
            <person name="Collen J."/>
            <person name="Corre E."/>
            <person name="Da Silva C."/>
            <person name="Delage L."/>
            <person name="Delaroque N."/>
            <person name="Dittami S.M."/>
            <person name="Doulbeau S."/>
            <person name="Elias M."/>
            <person name="Farnham G."/>
            <person name="Gachon C.M."/>
            <person name="Gschloessl B."/>
            <person name="Heesch S."/>
            <person name="Jabbari K."/>
            <person name="Jubin C."/>
            <person name="Kawai H."/>
            <person name="Kimura K."/>
            <person name="Kloareg B."/>
            <person name="Kupper F.C."/>
            <person name="Lang D."/>
            <person name="Le Bail A."/>
            <person name="Leblanc C."/>
            <person name="Lerouge P."/>
            <person name="Lohr M."/>
            <person name="Lopez P.J."/>
            <person name="Martens C."/>
            <person name="Maumus F."/>
            <person name="Michel G."/>
            <person name="Miranda-Saavedra D."/>
            <person name="Morales J."/>
            <person name="Moreau H."/>
            <person name="Motomura T."/>
            <person name="Nagasato C."/>
            <person name="Napoli C.A."/>
            <person name="Nelson D.R."/>
            <person name="Nyvall-Collen P."/>
            <person name="Peters A.F."/>
            <person name="Pommier C."/>
            <person name="Potin P."/>
            <person name="Poulain J."/>
            <person name="Quesneville H."/>
            <person name="Read B."/>
            <person name="Rensing S.A."/>
            <person name="Ritter A."/>
            <person name="Rousvoal S."/>
            <person name="Samanta M."/>
            <person name="Samson G."/>
            <person name="Schroeder D.C."/>
            <person name="Segurens B."/>
            <person name="Strittmatter M."/>
            <person name="Tonon T."/>
            <person name="Tregear J.W."/>
            <person name="Valentin K."/>
            <person name="von Dassow P."/>
            <person name="Yamagishi T."/>
            <person name="Van de Peer Y."/>
            <person name="Wincker P."/>
        </authorList>
    </citation>
    <scope>NUCLEOTIDE SEQUENCE [LARGE SCALE GENOMIC DNA]</scope>
    <source>
        <strain evidence="3">Ec32 / CCAP1310/4</strain>
    </source>
</reference>
<evidence type="ECO:0000256" key="1">
    <source>
        <dbReference type="SAM" id="MobiDB-lite"/>
    </source>
</evidence>
<gene>
    <name evidence="2" type="ORF">Esi_0253_0001</name>
</gene>
<feature type="region of interest" description="Disordered" evidence="1">
    <location>
        <begin position="1"/>
        <end position="90"/>
    </location>
</feature>
<dbReference type="OrthoDB" id="10022113at2759"/>
<feature type="compositionally biased region" description="Basic and acidic residues" evidence="1">
    <location>
        <begin position="644"/>
        <end position="656"/>
    </location>
</feature>
<feature type="region of interest" description="Disordered" evidence="1">
    <location>
        <begin position="371"/>
        <end position="391"/>
    </location>
</feature>
<dbReference type="PANTHER" id="PTHR35836">
    <property type="entry name" value="VCBS REPEAT-CONTAINING PROTEIN"/>
    <property type="match status" value="1"/>
</dbReference>
<name>D7FTN5_ECTSI</name>
<evidence type="ECO:0000313" key="3">
    <source>
        <dbReference type="Proteomes" id="UP000002630"/>
    </source>
</evidence>
<feature type="region of interest" description="Disordered" evidence="1">
    <location>
        <begin position="204"/>
        <end position="230"/>
    </location>
</feature>
<feature type="compositionally biased region" description="Low complexity" evidence="1">
    <location>
        <begin position="1"/>
        <end position="25"/>
    </location>
</feature>
<feature type="region of interest" description="Disordered" evidence="1">
    <location>
        <begin position="632"/>
        <end position="662"/>
    </location>
</feature>
<protein>
    <submittedName>
        <fullName evidence="2">Uncharacterized protein</fullName>
    </submittedName>
</protein>
<sequence length="721" mass="74036">MDDEVAAASSRRSSSSSTSRSLRLANVSAAAMDGGGFGREEGGDGAGEGARDTRRGSSSSSSSGGGAQQMDEAAAASGESGGTDGGGLVSRRRGDAIRLVGEMNIDKPAYLQVQEGRNGRSDTLLVSQFGFTRGGAVSRVDLDPPPQLPRIFARLEGAVSRSAAAAAAAVGGGVLSRRMQPRLTGTWAGPLLWPNEVNQDISASRAKEGGGDSLAGSGETNGSAGGGAHVQQPLRFESQQFSLLRLESDKFSDGDRPPRLRRETEAAALPLPVTGAGAGGAPQAPPNTAEPSLLQDGRNAAGTSASTQSPPPPPTLPGWDGPLPPEDGDAVLIADGFLVPGKADGGVYLVVPAAAEERRATAAAGLGVDGAARGGESRAEGKAGAGAAAAAGSIPPEDRIVRLTNPKRGWFYHKAVWVVLPGGKKVVLTARVHKPIFGQAEGELVLLEMPRVDSPLSEQNLPWREKVLVTGPDVMFEVVDLDREDSTVQVICAEFFGGRVTMHSLWGGGQLPGSQPSVTESWVLDDNAGPAYSITAADLRGGSPGGRPTHFLVTVHESSYNTYSLFAAAGGIGGNGGGGSSSNANFNPAAAAAAAASAAAGSRHAGVEPDPAGIEAEKAAFKVPPEGTSRWGAGRWGGVVAGGPKERRWQRREEGRGSGGAGGSLVAYEIPEDWRMLPRFYPAPGWLRATLASGFRVRGISINPGTPGFPYLFHPHRSMEI</sequence>
<organism evidence="2 3">
    <name type="scientific">Ectocarpus siliculosus</name>
    <name type="common">Brown alga</name>
    <name type="synonym">Conferva siliculosa</name>
    <dbReference type="NCBI Taxonomy" id="2880"/>
    <lineage>
        <taxon>Eukaryota</taxon>
        <taxon>Sar</taxon>
        <taxon>Stramenopiles</taxon>
        <taxon>Ochrophyta</taxon>
        <taxon>PX clade</taxon>
        <taxon>Phaeophyceae</taxon>
        <taxon>Ectocarpales</taxon>
        <taxon>Ectocarpaceae</taxon>
        <taxon>Ectocarpus</taxon>
    </lineage>
</organism>
<feature type="region of interest" description="Disordered" evidence="1">
    <location>
        <begin position="266"/>
        <end position="327"/>
    </location>
</feature>
<feature type="compositionally biased region" description="Gly residues" evidence="1">
    <location>
        <begin position="79"/>
        <end position="88"/>
    </location>
</feature>
<evidence type="ECO:0000313" key="2">
    <source>
        <dbReference type="EMBL" id="CBJ49244.1"/>
    </source>
</evidence>
<dbReference type="InParanoid" id="D7FTN5"/>